<dbReference type="Proteomes" id="UP000002624">
    <property type="component" value="Unassembled WGS sequence"/>
</dbReference>
<evidence type="ECO:0000313" key="1">
    <source>
        <dbReference type="EMBL" id="EER41031.1"/>
    </source>
</evidence>
<dbReference type="OMA" id="AWHFGPD"/>
<proteinExistence type="predicted"/>
<protein>
    <submittedName>
        <fullName evidence="1">Uncharacterized protein</fullName>
    </submittedName>
</protein>
<dbReference type="OrthoDB" id="4182983at2759"/>
<reference evidence="2" key="1">
    <citation type="submission" date="2009-05" db="EMBL/GenBank/DDBJ databases">
        <title>The genome sequence of Ajellomyces capsulatus strain H143.</title>
        <authorList>
            <person name="Champion M."/>
            <person name="Cuomo C.A."/>
            <person name="Ma L.-J."/>
            <person name="Henn M.R."/>
            <person name="Sil A."/>
            <person name="Goldman B."/>
            <person name="Young S.K."/>
            <person name="Kodira C.D."/>
            <person name="Zeng Q."/>
            <person name="Koehrsen M."/>
            <person name="Alvarado L."/>
            <person name="Berlin A.M."/>
            <person name="Borenstein D."/>
            <person name="Chen Z."/>
            <person name="Engels R."/>
            <person name="Freedman E."/>
            <person name="Gellesch M."/>
            <person name="Goldberg J."/>
            <person name="Griggs A."/>
            <person name="Gujja S."/>
            <person name="Heiman D.I."/>
            <person name="Hepburn T.A."/>
            <person name="Howarth C."/>
            <person name="Jen D."/>
            <person name="Larson L."/>
            <person name="Lewis B."/>
            <person name="Mehta T."/>
            <person name="Park D."/>
            <person name="Pearson M."/>
            <person name="Roberts A."/>
            <person name="Saif S."/>
            <person name="Shea T.D."/>
            <person name="Shenoy N."/>
            <person name="Sisk P."/>
            <person name="Stolte C."/>
            <person name="Sykes S."/>
            <person name="Walk T."/>
            <person name="White J."/>
            <person name="Yandava C."/>
            <person name="Klein B."/>
            <person name="McEwen J.G."/>
            <person name="Puccia R."/>
            <person name="Goldman G.H."/>
            <person name="Felipe M.S."/>
            <person name="Nino-Vega G."/>
            <person name="San-Blas G."/>
            <person name="Taylor J.W."/>
            <person name="Mendoza L."/>
            <person name="Galagan J.E."/>
            <person name="Nusbaum C."/>
            <person name="Birren B.W."/>
        </authorList>
    </citation>
    <scope>NUCLEOTIDE SEQUENCE [LARGE SCALE GENOMIC DNA]</scope>
    <source>
        <strain evidence="2">H143</strain>
    </source>
</reference>
<organism evidence="1 2">
    <name type="scientific">Ajellomyces capsulatus (strain H143)</name>
    <name type="common">Darling's disease fungus</name>
    <name type="synonym">Histoplasma capsulatum</name>
    <dbReference type="NCBI Taxonomy" id="544712"/>
    <lineage>
        <taxon>Eukaryota</taxon>
        <taxon>Fungi</taxon>
        <taxon>Dikarya</taxon>
        <taxon>Ascomycota</taxon>
        <taxon>Pezizomycotina</taxon>
        <taxon>Eurotiomycetes</taxon>
        <taxon>Eurotiomycetidae</taxon>
        <taxon>Onygenales</taxon>
        <taxon>Ajellomycetaceae</taxon>
        <taxon>Histoplasma</taxon>
    </lineage>
</organism>
<sequence>MSGGGLAMLRFLVSSEDGALLIFSSNQSSLQPPPPGNPRKWRSADILSSQAKKILPDPPMGTCLSDAIQAAHTLEDSAREGIPADNILNVDNMAKTAVDTGSIFKPSSFFTRDATIAALESIVRCWAPTSGLIPTEDLKRWYKGLSGNEITALSTLAWHFGSDEVGLSEICSFISFHPDDAGGLENIWGVEFQDFCRFRVSASHHEAWDEGGLSFAR</sequence>
<dbReference type="HOGENOM" id="CLU_1161461_0_0_1"/>
<dbReference type="AlphaFoldDB" id="C6HFF4"/>
<dbReference type="EMBL" id="GG692424">
    <property type="protein sequence ID" value="EER41031.1"/>
    <property type="molecule type" value="Genomic_DNA"/>
</dbReference>
<accession>C6HFF4</accession>
<name>C6HFF4_AJECH</name>
<evidence type="ECO:0000313" key="2">
    <source>
        <dbReference type="Proteomes" id="UP000002624"/>
    </source>
</evidence>
<gene>
    <name evidence="1" type="ORF">HCDG_04677</name>
</gene>
<dbReference type="VEuPathDB" id="FungiDB:HCDG_04677"/>